<proteinExistence type="predicted"/>
<keyword evidence="3" id="KW-0378">Hydrolase</keyword>
<dbReference type="RefSeq" id="WP_246490943.1">
    <property type="nucleotide sequence ID" value="NZ_JACHHY010000011.1"/>
</dbReference>
<keyword evidence="2" id="KW-0540">Nuclease</keyword>
<feature type="region of interest" description="Disordered" evidence="4">
    <location>
        <begin position="120"/>
        <end position="167"/>
    </location>
</feature>
<evidence type="ECO:0000259" key="5">
    <source>
        <dbReference type="SMART" id="SM00990"/>
    </source>
</evidence>
<organism evidence="6 7">
    <name type="scientific">Chitinivorax tropicus</name>
    <dbReference type="NCBI Taxonomy" id="714531"/>
    <lineage>
        <taxon>Bacteria</taxon>
        <taxon>Pseudomonadati</taxon>
        <taxon>Pseudomonadota</taxon>
        <taxon>Betaproteobacteria</taxon>
        <taxon>Chitinivorax</taxon>
    </lineage>
</organism>
<dbReference type="EMBL" id="JACHHY010000011">
    <property type="protein sequence ID" value="MBB5018719.1"/>
    <property type="molecule type" value="Genomic_DNA"/>
</dbReference>
<dbReference type="GO" id="GO:0016788">
    <property type="term" value="F:hydrolase activity, acting on ester bonds"/>
    <property type="evidence" value="ECO:0007669"/>
    <property type="project" value="InterPro"/>
</dbReference>
<protein>
    <recommendedName>
        <fullName evidence="5">VRR-NUC domain-containing protein</fullName>
    </recommendedName>
</protein>
<comment type="cofactor">
    <cofactor evidence="1">
        <name>Mg(2+)</name>
        <dbReference type="ChEBI" id="CHEBI:18420"/>
    </cofactor>
</comment>
<accession>A0A840MNQ9</accession>
<comment type="caution">
    <text evidence="6">The sequence shown here is derived from an EMBL/GenBank/DDBJ whole genome shotgun (WGS) entry which is preliminary data.</text>
</comment>
<evidence type="ECO:0000313" key="6">
    <source>
        <dbReference type="EMBL" id="MBB5018719.1"/>
    </source>
</evidence>
<evidence type="ECO:0000313" key="7">
    <source>
        <dbReference type="Proteomes" id="UP000575898"/>
    </source>
</evidence>
<dbReference type="AlphaFoldDB" id="A0A840MNQ9"/>
<dbReference type="GO" id="GO:0004518">
    <property type="term" value="F:nuclease activity"/>
    <property type="evidence" value="ECO:0007669"/>
    <property type="project" value="UniProtKB-KW"/>
</dbReference>
<keyword evidence="7" id="KW-1185">Reference proteome</keyword>
<feature type="domain" description="VRR-NUC" evidence="5">
    <location>
        <begin position="36"/>
        <end position="151"/>
    </location>
</feature>
<evidence type="ECO:0000256" key="4">
    <source>
        <dbReference type="SAM" id="MobiDB-lite"/>
    </source>
</evidence>
<reference evidence="6 7" key="1">
    <citation type="submission" date="2020-08" db="EMBL/GenBank/DDBJ databases">
        <title>Genomic Encyclopedia of Type Strains, Phase IV (KMG-IV): sequencing the most valuable type-strain genomes for metagenomic binning, comparative biology and taxonomic classification.</title>
        <authorList>
            <person name="Goeker M."/>
        </authorList>
    </citation>
    <scope>NUCLEOTIDE SEQUENCE [LARGE SCALE GENOMIC DNA]</scope>
    <source>
        <strain evidence="6 7">DSM 27165</strain>
    </source>
</reference>
<dbReference type="Proteomes" id="UP000575898">
    <property type="component" value="Unassembled WGS sequence"/>
</dbReference>
<sequence>MCKCQGEPVKGRDGRDLKQACVSGRLSELDQVLQRRSPYKAEVSYDMTQDPPRPIMDRRQPTKPHGWLPGWLAKYWDEPEAQRPAWEAGQGYIRRPDVVIVKDPTKPPTQDNIQQVVEMKFPPQETDRDQKRKDERIAGDPSRALVIGPQDCDCSQPREEGSGLPQGALSSTAALASALMWVMSRGRGPCPSVPAY</sequence>
<evidence type="ECO:0000256" key="3">
    <source>
        <dbReference type="ARBA" id="ARBA00022801"/>
    </source>
</evidence>
<evidence type="ECO:0000256" key="2">
    <source>
        <dbReference type="ARBA" id="ARBA00022722"/>
    </source>
</evidence>
<gene>
    <name evidence="6" type="ORF">HNQ59_002012</name>
</gene>
<feature type="region of interest" description="Disordered" evidence="4">
    <location>
        <begin position="40"/>
        <end position="64"/>
    </location>
</feature>
<evidence type="ECO:0000256" key="1">
    <source>
        <dbReference type="ARBA" id="ARBA00001946"/>
    </source>
</evidence>
<feature type="compositionally biased region" description="Basic and acidic residues" evidence="4">
    <location>
        <begin position="125"/>
        <end position="138"/>
    </location>
</feature>
<dbReference type="InterPro" id="IPR014883">
    <property type="entry name" value="VRR_NUC"/>
</dbReference>
<name>A0A840MNQ9_9PROT</name>
<dbReference type="SMART" id="SM00990">
    <property type="entry name" value="VRR_NUC"/>
    <property type="match status" value="1"/>
</dbReference>